<protein>
    <submittedName>
        <fullName evidence="2">PPP1R35_C domain-containing protein</fullName>
    </submittedName>
</protein>
<dbReference type="WBParaSite" id="maker-uti_cns_0017997-snap-gene-0.2-mRNA-1">
    <property type="protein sequence ID" value="maker-uti_cns_0017997-snap-gene-0.2-mRNA-1"/>
    <property type="gene ID" value="maker-uti_cns_0017997-snap-gene-0.2"/>
</dbReference>
<proteinExistence type="predicted"/>
<evidence type="ECO:0000313" key="2">
    <source>
        <dbReference type="WBParaSite" id="maker-uti_cns_0017997-snap-gene-0.2-mRNA-1"/>
    </source>
</evidence>
<evidence type="ECO:0000313" key="1">
    <source>
        <dbReference type="Proteomes" id="UP000095280"/>
    </source>
</evidence>
<dbReference type="Proteomes" id="UP000095280">
    <property type="component" value="Unplaced"/>
</dbReference>
<keyword evidence="1" id="KW-1185">Reference proteome</keyword>
<name>A0A1I8IWK7_9PLAT</name>
<dbReference type="AlphaFoldDB" id="A0A1I8IWK7"/>
<accession>A0A1I8IWK7</accession>
<reference evidence="2" key="1">
    <citation type="submission" date="2016-11" db="UniProtKB">
        <authorList>
            <consortium name="WormBaseParasite"/>
        </authorList>
    </citation>
    <scope>IDENTIFICATION</scope>
</reference>
<organism evidence="1 2">
    <name type="scientific">Macrostomum lignano</name>
    <dbReference type="NCBI Taxonomy" id="282301"/>
    <lineage>
        <taxon>Eukaryota</taxon>
        <taxon>Metazoa</taxon>
        <taxon>Spiralia</taxon>
        <taxon>Lophotrochozoa</taxon>
        <taxon>Platyhelminthes</taxon>
        <taxon>Rhabditophora</taxon>
        <taxon>Macrostomorpha</taxon>
        <taxon>Macrostomida</taxon>
        <taxon>Macrostomidae</taxon>
        <taxon>Macrostomum</taxon>
    </lineage>
</organism>
<sequence>QHQPTPVPPFAVAVRESVTAASRTKQRRRSSSVGDLSKELEKFELQLQQLQEHLPAKDCSIVIDKPVESQRARAVTVEQCGPAQNTNFPSSGLASPDTLSEYRYRPREALEFFHKKPPISAKAFASQSKRLLQQQQQKTSDSMMSATAYISPAVSTDFSHEMLAWYDSHRQRVASTASSSDCYCCSCCCCDSSAAAASSAGADRTELDSFL</sequence>